<dbReference type="Proteomes" id="UP000236454">
    <property type="component" value="Unassembled WGS sequence"/>
</dbReference>
<evidence type="ECO:0000313" key="2">
    <source>
        <dbReference type="EMBL" id="SFT39496.1"/>
    </source>
</evidence>
<dbReference type="RefSeq" id="WP_090245587.1">
    <property type="nucleotide sequence ID" value="NZ_FPAS01000001.1"/>
</dbReference>
<feature type="transmembrane region" description="Helical" evidence="1">
    <location>
        <begin position="12"/>
        <end position="34"/>
    </location>
</feature>
<keyword evidence="1" id="KW-0472">Membrane</keyword>
<evidence type="ECO:0000256" key="1">
    <source>
        <dbReference type="SAM" id="Phobius"/>
    </source>
</evidence>
<proteinExistence type="predicted"/>
<organism evidence="2 3">
    <name type="scientific">Lishizhenia tianjinensis</name>
    <dbReference type="NCBI Taxonomy" id="477690"/>
    <lineage>
        <taxon>Bacteria</taxon>
        <taxon>Pseudomonadati</taxon>
        <taxon>Bacteroidota</taxon>
        <taxon>Flavobacteriia</taxon>
        <taxon>Flavobacteriales</taxon>
        <taxon>Crocinitomicaceae</taxon>
        <taxon>Lishizhenia</taxon>
    </lineage>
</organism>
<dbReference type="EMBL" id="FPAS01000001">
    <property type="protein sequence ID" value="SFT39496.1"/>
    <property type="molecule type" value="Genomic_DNA"/>
</dbReference>
<dbReference type="AlphaFoldDB" id="A0A1I6XMU7"/>
<keyword evidence="3" id="KW-1185">Reference proteome</keyword>
<keyword evidence="1" id="KW-1133">Transmembrane helix</keyword>
<accession>A0A1I6XMU7</accession>
<reference evidence="2 3" key="1">
    <citation type="submission" date="2016-10" db="EMBL/GenBank/DDBJ databases">
        <authorList>
            <person name="de Groot N.N."/>
        </authorList>
    </citation>
    <scope>NUCLEOTIDE SEQUENCE [LARGE SCALE GENOMIC DNA]</scope>
    <source>
        <strain evidence="2 3">CGMCC 1.7005</strain>
    </source>
</reference>
<sequence>MVVNTDSILLLIVGLTLGSALVVFLLIVSIKFYFIERDKHIKQLTNVLEDCLVDFLLHENEIADRAFARIQKLMKSKTNQNITIELLLNLNHNFSGVYAEKAYDLYEALALQEVSMAKLKSRKWHQKIRGMYELSTLEYEEAFDAIAAYINHPNDDVKRNARVSLVKIKRKEALIALKDLEGSMSLWTFINIIATLKRNPVKLSELELSSLKEAKNTYIKELANELETTVYVQ</sequence>
<gene>
    <name evidence="2" type="ORF">SAMN05216474_0316</name>
</gene>
<evidence type="ECO:0008006" key="4">
    <source>
        <dbReference type="Google" id="ProtNLM"/>
    </source>
</evidence>
<protein>
    <recommendedName>
        <fullName evidence="4">HEAT repeat-containing protein</fullName>
    </recommendedName>
</protein>
<keyword evidence="1" id="KW-0812">Transmembrane</keyword>
<name>A0A1I6XMU7_9FLAO</name>
<evidence type="ECO:0000313" key="3">
    <source>
        <dbReference type="Proteomes" id="UP000236454"/>
    </source>
</evidence>
<dbReference type="OrthoDB" id="1454284at2"/>
<dbReference type="STRING" id="477690.SAMN05216474_0316"/>